<reference evidence="1 2" key="1">
    <citation type="submission" date="2022-01" db="EMBL/GenBank/DDBJ databases">
        <authorList>
            <person name="Xiong W."/>
            <person name="Schranz E."/>
        </authorList>
    </citation>
    <scope>NUCLEOTIDE SEQUENCE [LARGE SCALE GENOMIC DNA]</scope>
</reference>
<name>A0AAU9LHT8_9ASTR</name>
<dbReference type="AlphaFoldDB" id="A0AAU9LHT8"/>
<comment type="caution">
    <text evidence="1">The sequence shown here is derived from an EMBL/GenBank/DDBJ whole genome shotgun (WGS) entry which is preliminary data.</text>
</comment>
<organism evidence="1 2">
    <name type="scientific">Lactuca virosa</name>
    <dbReference type="NCBI Taxonomy" id="75947"/>
    <lineage>
        <taxon>Eukaryota</taxon>
        <taxon>Viridiplantae</taxon>
        <taxon>Streptophyta</taxon>
        <taxon>Embryophyta</taxon>
        <taxon>Tracheophyta</taxon>
        <taxon>Spermatophyta</taxon>
        <taxon>Magnoliopsida</taxon>
        <taxon>eudicotyledons</taxon>
        <taxon>Gunneridae</taxon>
        <taxon>Pentapetalae</taxon>
        <taxon>asterids</taxon>
        <taxon>campanulids</taxon>
        <taxon>Asterales</taxon>
        <taxon>Asteraceae</taxon>
        <taxon>Cichorioideae</taxon>
        <taxon>Cichorieae</taxon>
        <taxon>Lactucinae</taxon>
        <taxon>Lactuca</taxon>
    </lineage>
</organism>
<dbReference type="Proteomes" id="UP001157418">
    <property type="component" value="Unassembled WGS sequence"/>
</dbReference>
<dbReference type="EMBL" id="CAKMRJ010000001">
    <property type="protein sequence ID" value="CAH1414351.1"/>
    <property type="molecule type" value="Genomic_DNA"/>
</dbReference>
<accession>A0AAU9LHT8</accession>
<sequence length="113" mass="12605">MWSEENFTRIVLSIGQLIGPMEIPLNLQDVSHGKICILTDKKTKINEEVLVESNGNIQKVGLVEYDFDWSPFPAGPWISLAFIDDEDDNLVIGDTLDDDNASKGPEEVELEEG</sequence>
<proteinExistence type="predicted"/>
<keyword evidence="2" id="KW-1185">Reference proteome</keyword>
<evidence type="ECO:0000313" key="1">
    <source>
        <dbReference type="EMBL" id="CAH1414351.1"/>
    </source>
</evidence>
<evidence type="ECO:0000313" key="2">
    <source>
        <dbReference type="Proteomes" id="UP001157418"/>
    </source>
</evidence>
<protein>
    <submittedName>
        <fullName evidence="1">Uncharacterized protein</fullName>
    </submittedName>
</protein>
<gene>
    <name evidence="1" type="ORF">LVIROSA_LOCUS2269</name>
</gene>